<keyword evidence="5" id="KW-0863">Zinc-finger</keyword>
<feature type="compositionally biased region" description="Pro residues" evidence="8">
    <location>
        <begin position="222"/>
        <end position="231"/>
    </location>
</feature>
<dbReference type="PROSITE" id="PS51873">
    <property type="entry name" value="TRIAD"/>
    <property type="match status" value="1"/>
</dbReference>
<evidence type="ECO:0000256" key="5">
    <source>
        <dbReference type="ARBA" id="ARBA00022771"/>
    </source>
</evidence>
<evidence type="ECO:0000313" key="10">
    <source>
        <dbReference type="EMBL" id="KAJ3557728.1"/>
    </source>
</evidence>
<feature type="region of interest" description="Disordered" evidence="8">
    <location>
        <begin position="426"/>
        <end position="466"/>
    </location>
</feature>
<dbReference type="InterPro" id="IPR051628">
    <property type="entry name" value="LUBAC_E3_Ligases"/>
</dbReference>
<keyword evidence="3" id="KW-0479">Metal-binding</keyword>
<evidence type="ECO:0000256" key="7">
    <source>
        <dbReference type="ARBA" id="ARBA00022833"/>
    </source>
</evidence>
<feature type="region of interest" description="Disordered" evidence="8">
    <location>
        <begin position="100"/>
        <end position="158"/>
    </location>
</feature>
<organism evidence="10 11">
    <name type="scientific">Leucocoprinus birnbaumii</name>
    <dbReference type="NCBI Taxonomy" id="56174"/>
    <lineage>
        <taxon>Eukaryota</taxon>
        <taxon>Fungi</taxon>
        <taxon>Dikarya</taxon>
        <taxon>Basidiomycota</taxon>
        <taxon>Agaricomycotina</taxon>
        <taxon>Agaricomycetes</taxon>
        <taxon>Agaricomycetidae</taxon>
        <taxon>Agaricales</taxon>
        <taxon>Agaricineae</taxon>
        <taxon>Agaricaceae</taxon>
        <taxon>Leucocoprinus</taxon>
    </lineage>
</organism>
<proteinExistence type="predicted"/>
<name>A0AAD5YK62_9AGAR</name>
<dbReference type="CDD" id="cd16630">
    <property type="entry name" value="RING-HC_RBR_RNF216"/>
    <property type="match status" value="1"/>
</dbReference>
<sequence>MHDADIIELSSEASSPPPEPVPPPKRHATRSKGKGKMKEPEVIELTDGSDLEIQILDAGPPKRGPKRLKTAFSKISQIGNRGKQKAIVDDNSDIDIASIAAPVPRPEAGPSRTRDSLMSNRLKEHPPSSQASSVAGSSNVVPADGNQLRVGPQVESDTGAEVTQVANADGVDFVDLDPFNPPLSPSPTASPARIVPGPSTIAIPGSSAQNLATTSTGMASNTPPPPVPLPPPPLLESPEESMSRYVAQIISTSTKALWSVFSTFYSRTRIILVSRKAIMATKGKRKADGSGEGQREGPNKKAKGNGKGKAGNDDDDLWLNVERPFVGGINYHEVALITLQQDFPFTPKNYLRDRLASHKGFYAPTYFFLRKLTRQLRNNEIAREDYPYEPRKTAFRPPAKGKQRVLEDREFDIELAWVKKTVDIEEGRVAPDQQDGGGDAGDDEAAGDEADNEADEAESDGEDEEHGIECGCCFTKYRFEKMIQCPDAHLFCVSCLRSYASTLLGSHNPNITCMSQSQCTGSFPASQLARVLPRKTYALYERLIQAKEIDAAGLEGLEECPFCEWKCVMEVGFEGEKLFRCGNDIGGCGVEVEDDKKLNAQHLVEEAMTARKVGTSAVLSISASNSILTLASPTPAAFIKESGCNKMTCPNCRTLSCYICRQVITGYDHFDQNRNPAPGPVASSSSKTKKCILWDKDLDAFHANEVKLAADQAMAEVRMLHPEVSATDLKVDVPSLSKR</sequence>
<comment type="caution">
    <text evidence="10">The sequence shown here is derived from an EMBL/GenBank/DDBJ whole genome shotgun (WGS) entry which is preliminary data.</text>
</comment>
<dbReference type="PANTHER" id="PTHR22770:SF47">
    <property type="entry name" value="E3 UBIQUITIN-PROTEIN LIGASE RNF216"/>
    <property type="match status" value="1"/>
</dbReference>
<evidence type="ECO:0000256" key="6">
    <source>
        <dbReference type="ARBA" id="ARBA00022786"/>
    </source>
</evidence>
<dbReference type="GO" id="GO:0008270">
    <property type="term" value="F:zinc ion binding"/>
    <property type="evidence" value="ECO:0007669"/>
    <property type="project" value="UniProtKB-KW"/>
</dbReference>
<dbReference type="Gene3D" id="3.30.40.10">
    <property type="entry name" value="Zinc/RING finger domain, C3HC4 (zinc finger)"/>
    <property type="match status" value="1"/>
</dbReference>
<dbReference type="InterPro" id="IPR013083">
    <property type="entry name" value="Znf_RING/FYVE/PHD"/>
</dbReference>
<dbReference type="SUPFAM" id="SSF57850">
    <property type="entry name" value="RING/U-box"/>
    <property type="match status" value="2"/>
</dbReference>
<evidence type="ECO:0000313" key="11">
    <source>
        <dbReference type="Proteomes" id="UP001213000"/>
    </source>
</evidence>
<gene>
    <name evidence="10" type="ORF">NP233_g11668</name>
</gene>
<evidence type="ECO:0000256" key="8">
    <source>
        <dbReference type="SAM" id="MobiDB-lite"/>
    </source>
</evidence>
<dbReference type="InterPro" id="IPR047544">
    <property type="entry name" value="RING-HC_RBR_RNF216"/>
</dbReference>
<dbReference type="EMBL" id="JANIEX010001455">
    <property type="protein sequence ID" value="KAJ3557728.1"/>
    <property type="molecule type" value="Genomic_DNA"/>
</dbReference>
<dbReference type="Pfam" id="PF26200">
    <property type="entry name" value="Rcat_RNF216"/>
    <property type="match status" value="1"/>
</dbReference>
<keyword evidence="7" id="KW-0862">Zinc</keyword>
<dbReference type="AlphaFoldDB" id="A0AAD5YK62"/>
<keyword evidence="6" id="KW-0833">Ubl conjugation pathway</keyword>
<dbReference type="Gene3D" id="1.20.120.1750">
    <property type="match status" value="1"/>
</dbReference>
<evidence type="ECO:0000256" key="1">
    <source>
        <dbReference type="ARBA" id="ARBA00004906"/>
    </source>
</evidence>
<accession>A0AAD5YK62</accession>
<feature type="region of interest" description="Disordered" evidence="8">
    <location>
        <begin position="211"/>
        <end position="231"/>
    </location>
</feature>
<feature type="region of interest" description="Disordered" evidence="8">
    <location>
        <begin position="282"/>
        <end position="315"/>
    </location>
</feature>
<dbReference type="InterPro" id="IPR044066">
    <property type="entry name" value="TRIAD_supradom"/>
</dbReference>
<feature type="compositionally biased region" description="Basic and acidic residues" evidence="8">
    <location>
        <begin position="286"/>
        <end position="299"/>
    </location>
</feature>
<feature type="region of interest" description="Disordered" evidence="8">
    <location>
        <begin position="1"/>
        <end position="40"/>
    </location>
</feature>
<dbReference type="GO" id="GO:0016740">
    <property type="term" value="F:transferase activity"/>
    <property type="evidence" value="ECO:0007669"/>
    <property type="project" value="UniProtKB-KW"/>
</dbReference>
<keyword evidence="2" id="KW-0808">Transferase</keyword>
<feature type="compositionally biased region" description="Basic residues" evidence="8">
    <location>
        <begin position="24"/>
        <end position="35"/>
    </location>
</feature>
<feature type="compositionally biased region" description="Polar residues" evidence="8">
    <location>
        <begin position="211"/>
        <end position="221"/>
    </location>
</feature>
<feature type="compositionally biased region" description="Low complexity" evidence="8">
    <location>
        <begin position="127"/>
        <end position="143"/>
    </location>
</feature>
<feature type="compositionally biased region" description="Acidic residues" evidence="8">
    <location>
        <begin position="440"/>
        <end position="466"/>
    </location>
</feature>
<keyword evidence="4" id="KW-0677">Repeat</keyword>
<evidence type="ECO:0000259" key="9">
    <source>
        <dbReference type="PROSITE" id="PS51873"/>
    </source>
</evidence>
<reference evidence="10" key="1">
    <citation type="submission" date="2022-07" db="EMBL/GenBank/DDBJ databases">
        <title>Genome Sequence of Leucocoprinus birnbaumii.</title>
        <authorList>
            <person name="Buettner E."/>
        </authorList>
    </citation>
    <scope>NUCLEOTIDE SEQUENCE</scope>
    <source>
        <strain evidence="10">VT141</strain>
    </source>
</reference>
<evidence type="ECO:0000256" key="3">
    <source>
        <dbReference type="ARBA" id="ARBA00022723"/>
    </source>
</evidence>
<keyword evidence="11" id="KW-1185">Reference proteome</keyword>
<evidence type="ECO:0000256" key="2">
    <source>
        <dbReference type="ARBA" id="ARBA00022679"/>
    </source>
</evidence>
<dbReference type="Proteomes" id="UP001213000">
    <property type="component" value="Unassembled WGS sequence"/>
</dbReference>
<evidence type="ECO:0000256" key="4">
    <source>
        <dbReference type="ARBA" id="ARBA00022737"/>
    </source>
</evidence>
<dbReference type="PANTHER" id="PTHR22770">
    <property type="entry name" value="UBIQUITIN CONJUGATING ENZYME 7 INTERACTING PROTEIN-RELATED"/>
    <property type="match status" value="1"/>
</dbReference>
<feature type="domain" description="RING-type" evidence="9">
    <location>
        <begin position="466"/>
        <end position="689"/>
    </location>
</feature>
<comment type="pathway">
    <text evidence="1">Protein modification; protein ubiquitination.</text>
</comment>
<protein>
    <recommendedName>
        <fullName evidence="9">RING-type domain-containing protein</fullName>
    </recommendedName>
</protein>